<evidence type="ECO:0000313" key="3">
    <source>
        <dbReference type="Proteomes" id="UP000599578"/>
    </source>
</evidence>
<sequence>MRKLAELIMRGRTQAIVVATIAAMLPLLYWLSAAAVGLVTLRRGPTAGAGLLFWSLLPSGAWALNGDPTPLLIIVGTYVLAVILRQTVSWPQTLAVLLPVGVVAGIALEQMLGDLLNELVQVTQEMTADTPSTIGGVALDADWWFQLYAGGLGAAHAAMMLASLVLARWWQSTLYNPGGFRQEFHQLRLSPGLALPIMAVLALGPQFGLDPVRWLPLLLLPLAFAGLALVHGSVAKRELGGTWLFMFYMAVVILGPYVITLLVLLAVIDSLVDIRRRIPAKT</sequence>
<feature type="transmembrane region" description="Helical" evidence="1">
    <location>
        <begin position="143"/>
        <end position="166"/>
    </location>
</feature>
<accession>A0A918DXB2</accession>
<proteinExistence type="predicted"/>
<keyword evidence="1" id="KW-0812">Transmembrane</keyword>
<name>A0A918DXB2_9GAMM</name>
<keyword evidence="1" id="KW-0472">Membrane</keyword>
<reference evidence="2 3" key="1">
    <citation type="journal article" date="2014" name="Int. J. Syst. Evol. Microbiol.">
        <title>Complete genome sequence of Corynebacterium casei LMG S-19264T (=DSM 44701T), isolated from a smear-ripened cheese.</title>
        <authorList>
            <consortium name="US DOE Joint Genome Institute (JGI-PGF)"/>
            <person name="Walter F."/>
            <person name="Albersmeier A."/>
            <person name="Kalinowski J."/>
            <person name="Ruckert C."/>
        </authorList>
    </citation>
    <scope>NUCLEOTIDE SEQUENCE [LARGE SCALE GENOMIC DNA]</scope>
    <source>
        <strain evidence="2 3">CGMCC 1.7286</strain>
    </source>
</reference>
<evidence type="ECO:0000256" key="1">
    <source>
        <dbReference type="SAM" id="Phobius"/>
    </source>
</evidence>
<comment type="caution">
    <text evidence="2">The sequence shown here is derived from an EMBL/GenBank/DDBJ whole genome shotgun (WGS) entry which is preliminary data.</text>
</comment>
<dbReference type="Proteomes" id="UP000599578">
    <property type="component" value="Unassembled WGS sequence"/>
</dbReference>
<keyword evidence="3" id="KW-1185">Reference proteome</keyword>
<keyword evidence="1" id="KW-1133">Transmembrane helix</keyword>
<feature type="transmembrane region" description="Helical" evidence="1">
    <location>
        <begin position="94"/>
        <end position="112"/>
    </location>
</feature>
<dbReference type="AlphaFoldDB" id="A0A918DXB2"/>
<feature type="transmembrane region" description="Helical" evidence="1">
    <location>
        <begin position="15"/>
        <end position="39"/>
    </location>
</feature>
<feature type="transmembrane region" description="Helical" evidence="1">
    <location>
        <begin position="70"/>
        <end position="87"/>
    </location>
</feature>
<evidence type="ECO:0008006" key="4">
    <source>
        <dbReference type="Google" id="ProtNLM"/>
    </source>
</evidence>
<evidence type="ECO:0000313" key="2">
    <source>
        <dbReference type="EMBL" id="GGO88957.1"/>
    </source>
</evidence>
<dbReference type="RefSeq" id="WP_188862954.1">
    <property type="nucleotide sequence ID" value="NZ_BMLT01000020.1"/>
</dbReference>
<gene>
    <name evidence="2" type="ORF">GCM10011348_45600</name>
</gene>
<organism evidence="2 3">
    <name type="scientific">Marinobacterium nitratireducens</name>
    <dbReference type="NCBI Taxonomy" id="518897"/>
    <lineage>
        <taxon>Bacteria</taxon>
        <taxon>Pseudomonadati</taxon>
        <taxon>Pseudomonadota</taxon>
        <taxon>Gammaproteobacteria</taxon>
        <taxon>Oceanospirillales</taxon>
        <taxon>Oceanospirillaceae</taxon>
        <taxon>Marinobacterium</taxon>
    </lineage>
</organism>
<dbReference type="EMBL" id="BMLT01000020">
    <property type="protein sequence ID" value="GGO88957.1"/>
    <property type="molecule type" value="Genomic_DNA"/>
</dbReference>
<feature type="transmembrane region" description="Helical" evidence="1">
    <location>
        <begin position="187"/>
        <end position="208"/>
    </location>
</feature>
<protein>
    <recommendedName>
        <fullName evidence="4">DUF2232 domain-containing protein</fullName>
    </recommendedName>
</protein>
<feature type="transmembrane region" description="Helical" evidence="1">
    <location>
        <begin position="246"/>
        <end position="268"/>
    </location>
</feature>